<dbReference type="InterPro" id="IPR020843">
    <property type="entry name" value="ER"/>
</dbReference>
<accession>A0A9P4SBR6</accession>
<comment type="similarity">
    <text evidence="2 7">Belongs to the zinc-containing alcohol dehydrogenase family.</text>
</comment>
<sequence>MADAEAEIKIPKTYKAVVYDKPGTISTKVVELETPEPGMGEVLINLTHSGVCHSDLGIMTNSWPALPYPTPAGQVGGHEGVGKVVKLGPGCERSGVKVGARVGVKWVASICDNCAACREGHDANCFKQKISGYHHPGTFAQYLISSASYVTPIPACLPSQLAAPFLCAGLTAYSALRKSGARAGDQIAILGSGGGLGHIAVQLATRGMGLRVVAVDAESKRGISVASGAEAFVAHTAPDVVGAVRGASDGGVGVRAVLVLAGADAAYDGAVGMLRFGGRVVCVGVPEGEGKPVRGCVPVSVVARELSVVGCAVGGRREADEVLGFAARGVVEVRVREERMEGLTGVFEEMERGMLEGRVVLSLE</sequence>
<comment type="caution">
    <text evidence="9">The sequence shown here is derived from an EMBL/GenBank/DDBJ whole genome shotgun (WGS) entry which is preliminary data.</text>
</comment>
<dbReference type="OrthoDB" id="1879366at2759"/>
<evidence type="ECO:0000259" key="8">
    <source>
        <dbReference type="SMART" id="SM00829"/>
    </source>
</evidence>
<proteinExistence type="inferred from homology"/>
<dbReference type="SUPFAM" id="SSF50129">
    <property type="entry name" value="GroES-like"/>
    <property type="match status" value="1"/>
</dbReference>
<keyword evidence="4 7" id="KW-0862">Zinc</keyword>
<dbReference type="InterPro" id="IPR011032">
    <property type="entry name" value="GroES-like_sf"/>
</dbReference>
<dbReference type="Gene3D" id="3.40.50.720">
    <property type="entry name" value="NAD(P)-binding Rossmann-like Domain"/>
    <property type="match status" value="1"/>
</dbReference>
<dbReference type="EMBL" id="MU006094">
    <property type="protein sequence ID" value="KAF2839672.1"/>
    <property type="molecule type" value="Genomic_DNA"/>
</dbReference>
<dbReference type="InterPro" id="IPR013149">
    <property type="entry name" value="ADH-like_C"/>
</dbReference>
<protein>
    <submittedName>
        <fullName evidence="9">GroES-like protein</fullName>
    </submittedName>
</protein>
<dbReference type="InterPro" id="IPR002328">
    <property type="entry name" value="ADH_Zn_CS"/>
</dbReference>
<dbReference type="PROSITE" id="PS00059">
    <property type="entry name" value="ADH_ZINC"/>
    <property type="match status" value="1"/>
</dbReference>
<evidence type="ECO:0000256" key="2">
    <source>
        <dbReference type="ARBA" id="ARBA00008072"/>
    </source>
</evidence>
<dbReference type="Gene3D" id="3.90.180.10">
    <property type="entry name" value="Medium-chain alcohol dehydrogenases, catalytic domain"/>
    <property type="match status" value="1"/>
</dbReference>
<dbReference type="SUPFAM" id="SSF51735">
    <property type="entry name" value="NAD(P)-binding Rossmann-fold domains"/>
    <property type="match status" value="1"/>
</dbReference>
<feature type="domain" description="Enoyl reductase (ER)" evidence="8">
    <location>
        <begin position="23"/>
        <end position="361"/>
    </location>
</feature>
<evidence type="ECO:0000256" key="4">
    <source>
        <dbReference type="ARBA" id="ARBA00022833"/>
    </source>
</evidence>
<comment type="cofactor">
    <cofactor evidence="1 7">
        <name>Zn(2+)</name>
        <dbReference type="ChEBI" id="CHEBI:29105"/>
    </cofactor>
</comment>
<gene>
    <name evidence="9" type="ORF">M501DRAFT_1010739</name>
</gene>
<dbReference type="Proteomes" id="UP000799429">
    <property type="component" value="Unassembled WGS sequence"/>
</dbReference>
<dbReference type="AlphaFoldDB" id="A0A9P4SBR6"/>
<dbReference type="InterPro" id="IPR036291">
    <property type="entry name" value="NAD(P)-bd_dom_sf"/>
</dbReference>
<dbReference type="Pfam" id="PF00107">
    <property type="entry name" value="ADH_zinc_N"/>
    <property type="match status" value="1"/>
</dbReference>
<evidence type="ECO:0000256" key="5">
    <source>
        <dbReference type="ARBA" id="ARBA00023002"/>
    </source>
</evidence>
<evidence type="ECO:0000256" key="6">
    <source>
        <dbReference type="ARBA" id="ARBA00023027"/>
    </source>
</evidence>
<dbReference type="FunFam" id="3.40.50.720:FF:000039">
    <property type="entry name" value="Alcohol dehydrogenase AdhP"/>
    <property type="match status" value="1"/>
</dbReference>
<dbReference type="PANTHER" id="PTHR42940:SF5">
    <property type="entry name" value="ALCOHOL DEHYDROGENASE 2"/>
    <property type="match status" value="1"/>
</dbReference>
<dbReference type="GO" id="GO:0008270">
    <property type="term" value="F:zinc ion binding"/>
    <property type="evidence" value="ECO:0007669"/>
    <property type="project" value="InterPro"/>
</dbReference>
<name>A0A9P4SBR6_9PEZI</name>
<dbReference type="PANTHER" id="PTHR42940">
    <property type="entry name" value="ALCOHOL DEHYDROGENASE 1-RELATED"/>
    <property type="match status" value="1"/>
</dbReference>
<evidence type="ECO:0000313" key="10">
    <source>
        <dbReference type="Proteomes" id="UP000799429"/>
    </source>
</evidence>
<keyword evidence="5" id="KW-0560">Oxidoreductase</keyword>
<keyword evidence="6" id="KW-0520">NAD</keyword>
<dbReference type="SMART" id="SM00829">
    <property type="entry name" value="PKS_ER"/>
    <property type="match status" value="1"/>
</dbReference>
<evidence type="ECO:0000313" key="9">
    <source>
        <dbReference type="EMBL" id="KAF2839672.1"/>
    </source>
</evidence>
<dbReference type="GO" id="GO:0005737">
    <property type="term" value="C:cytoplasm"/>
    <property type="evidence" value="ECO:0007669"/>
    <property type="project" value="TreeGrafter"/>
</dbReference>
<dbReference type="Pfam" id="PF08240">
    <property type="entry name" value="ADH_N"/>
    <property type="match status" value="1"/>
</dbReference>
<evidence type="ECO:0000256" key="1">
    <source>
        <dbReference type="ARBA" id="ARBA00001947"/>
    </source>
</evidence>
<dbReference type="CDD" id="cd08297">
    <property type="entry name" value="CAD3"/>
    <property type="match status" value="1"/>
</dbReference>
<keyword evidence="10" id="KW-1185">Reference proteome</keyword>
<dbReference type="InterPro" id="IPR013154">
    <property type="entry name" value="ADH-like_N"/>
</dbReference>
<keyword evidence="3 7" id="KW-0479">Metal-binding</keyword>
<evidence type="ECO:0000256" key="7">
    <source>
        <dbReference type="RuleBase" id="RU361277"/>
    </source>
</evidence>
<evidence type="ECO:0000256" key="3">
    <source>
        <dbReference type="ARBA" id="ARBA00022723"/>
    </source>
</evidence>
<organism evidence="9 10">
    <name type="scientific">Patellaria atrata CBS 101060</name>
    <dbReference type="NCBI Taxonomy" id="1346257"/>
    <lineage>
        <taxon>Eukaryota</taxon>
        <taxon>Fungi</taxon>
        <taxon>Dikarya</taxon>
        <taxon>Ascomycota</taxon>
        <taxon>Pezizomycotina</taxon>
        <taxon>Dothideomycetes</taxon>
        <taxon>Dothideomycetes incertae sedis</taxon>
        <taxon>Patellariales</taxon>
        <taxon>Patellariaceae</taxon>
        <taxon>Patellaria</taxon>
    </lineage>
</organism>
<dbReference type="GO" id="GO:0004022">
    <property type="term" value="F:alcohol dehydrogenase (NAD+) activity"/>
    <property type="evidence" value="ECO:0007669"/>
    <property type="project" value="TreeGrafter"/>
</dbReference>
<reference evidence="9" key="1">
    <citation type="journal article" date="2020" name="Stud. Mycol.">
        <title>101 Dothideomycetes genomes: a test case for predicting lifestyles and emergence of pathogens.</title>
        <authorList>
            <person name="Haridas S."/>
            <person name="Albert R."/>
            <person name="Binder M."/>
            <person name="Bloem J."/>
            <person name="Labutti K."/>
            <person name="Salamov A."/>
            <person name="Andreopoulos B."/>
            <person name="Baker S."/>
            <person name="Barry K."/>
            <person name="Bills G."/>
            <person name="Bluhm B."/>
            <person name="Cannon C."/>
            <person name="Castanera R."/>
            <person name="Culley D."/>
            <person name="Daum C."/>
            <person name="Ezra D."/>
            <person name="Gonzalez J."/>
            <person name="Henrissat B."/>
            <person name="Kuo A."/>
            <person name="Liang C."/>
            <person name="Lipzen A."/>
            <person name="Lutzoni F."/>
            <person name="Magnuson J."/>
            <person name="Mondo S."/>
            <person name="Nolan M."/>
            <person name="Ohm R."/>
            <person name="Pangilinan J."/>
            <person name="Park H.-J."/>
            <person name="Ramirez L."/>
            <person name="Alfaro M."/>
            <person name="Sun H."/>
            <person name="Tritt A."/>
            <person name="Yoshinaga Y."/>
            <person name="Zwiers L.-H."/>
            <person name="Turgeon B."/>
            <person name="Goodwin S."/>
            <person name="Spatafora J."/>
            <person name="Crous P."/>
            <person name="Grigoriev I."/>
        </authorList>
    </citation>
    <scope>NUCLEOTIDE SEQUENCE</scope>
    <source>
        <strain evidence="9">CBS 101060</strain>
    </source>
</reference>